<gene>
    <name evidence="2" type="ORF">GOB93_06010</name>
</gene>
<feature type="region of interest" description="Disordered" evidence="1">
    <location>
        <begin position="1"/>
        <end position="25"/>
    </location>
</feature>
<name>A0ABX0JQ15_9PROT</name>
<evidence type="ECO:0000256" key="1">
    <source>
        <dbReference type="SAM" id="MobiDB-lite"/>
    </source>
</evidence>
<evidence type="ECO:0000313" key="2">
    <source>
        <dbReference type="EMBL" id="NHN84198.1"/>
    </source>
</evidence>
<organism evidence="2 3">
    <name type="scientific">Acetobacter musti</name>
    <dbReference type="NCBI Taxonomy" id="864732"/>
    <lineage>
        <taxon>Bacteria</taxon>
        <taxon>Pseudomonadati</taxon>
        <taxon>Pseudomonadota</taxon>
        <taxon>Alphaproteobacteria</taxon>
        <taxon>Acetobacterales</taxon>
        <taxon>Acetobacteraceae</taxon>
        <taxon>Acetobacter</taxon>
    </lineage>
</organism>
<sequence>MDHDTTGRSVAGEHADIVPKQDPQTRSDLDFLARWEQMSPRDTGAMLRASLLRRTSPHLADRTAAPENQCDRPLAEPVQA</sequence>
<dbReference type="EMBL" id="WOTB01000005">
    <property type="protein sequence ID" value="NHN84198.1"/>
    <property type="molecule type" value="Genomic_DNA"/>
</dbReference>
<dbReference type="RefSeq" id="WP_173582569.1">
    <property type="nucleotide sequence ID" value="NZ_WOTB01000005.1"/>
</dbReference>
<comment type="caution">
    <text evidence="2">The sequence shown here is derived from an EMBL/GenBank/DDBJ whole genome shotgun (WGS) entry which is preliminary data.</text>
</comment>
<accession>A0ABX0JQ15</accession>
<reference evidence="2 3" key="1">
    <citation type="journal article" date="2020" name="Int. J. Syst. Evol. Microbiol.">
        <title>Novel acetic acid bacteria from cider fermentations: Acetobacter conturbans sp. nov. and Acetobacter fallax sp. nov.</title>
        <authorList>
            <person name="Sombolestani A.S."/>
            <person name="Cleenwerck I."/>
            <person name="Cnockaert M."/>
            <person name="Borremans W."/>
            <person name="Wieme A.D."/>
            <person name="De Vuyst L."/>
            <person name="Vandamme P."/>
        </authorList>
    </citation>
    <scope>NUCLEOTIDE SEQUENCE [LARGE SCALE GENOMIC DNA]</scope>
    <source>
        <strain evidence="2 3">LMG 30640</strain>
    </source>
</reference>
<protein>
    <submittedName>
        <fullName evidence="2">Uncharacterized protein</fullName>
    </submittedName>
</protein>
<dbReference type="Proteomes" id="UP000635278">
    <property type="component" value="Unassembled WGS sequence"/>
</dbReference>
<keyword evidence="3" id="KW-1185">Reference proteome</keyword>
<proteinExistence type="predicted"/>
<evidence type="ECO:0000313" key="3">
    <source>
        <dbReference type="Proteomes" id="UP000635278"/>
    </source>
</evidence>
<feature type="region of interest" description="Disordered" evidence="1">
    <location>
        <begin position="57"/>
        <end position="80"/>
    </location>
</feature>